<dbReference type="EMBL" id="OZ035834">
    <property type="protein sequence ID" value="CAL1575686.1"/>
    <property type="molecule type" value="Genomic_DNA"/>
</dbReference>
<gene>
    <name evidence="1" type="ORF">KC01_LOCUS7202</name>
</gene>
<accession>A0AAV2JDH4</accession>
<dbReference type="Proteomes" id="UP001497482">
    <property type="component" value="Chromosome 12"/>
</dbReference>
<proteinExistence type="predicted"/>
<sequence>MLRLPDMLFSPLICSSSSGRGAECAFGSSVMGGVQEEQAYIYGQHEDFCSVSECEVVKQLKQIYVQSDVPPWSQLTFWGPLKNE</sequence>
<keyword evidence="2" id="KW-1185">Reference proteome</keyword>
<name>A0AAV2JDH4_KNICA</name>
<organism evidence="1 2">
    <name type="scientific">Knipowitschia caucasica</name>
    <name type="common">Caucasian dwarf goby</name>
    <name type="synonym">Pomatoschistus caucasicus</name>
    <dbReference type="NCBI Taxonomy" id="637954"/>
    <lineage>
        <taxon>Eukaryota</taxon>
        <taxon>Metazoa</taxon>
        <taxon>Chordata</taxon>
        <taxon>Craniata</taxon>
        <taxon>Vertebrata</taxon>
        <taxon>Euteleostomi</taxon>
        <taxon>Actinopterygii</taxon>
        <taxon>Neopterygii</taxon>
        <taxon>Teleostei</taxon>
        <taxon>Neoteleostei</taxon>
        <taxon>Acanthomorphata</taxon>
        <taxon>Gobiaria</taxon>
        <taxon>Gobiiformes</taxon>
        <taxon>Gobioidei</taxon>
        <taxon>Gobiidae</taxon>
        <taxon>Gobiinae</taxon>
        <taxon>Knipowitschia</taxon>
    </lineage>
</organism>
<evidence type="ECO:0000313" key="1">
    <source>
        <dbReference type="EMBL" id="CAL1575686.1"/>
    </source>
</evidence>
<reference evidence="1 2" key="1">
    <citation type="submission" date="2024-04" db="EMBL/GenBank/DDBJ databases">
        <authorList>
            <person name="Waldvogel A.-M."/>
            <person name="Schoenle A."/>
        </authorList>
    </citation>
    <scope>NUCLEOTIDE SEQUENCE [LARGE SCALE GENOMIC DNA]</scope>
</reference>
<dbReference type="AlphaFoldDB" id="A0AAV2JDH4"/>
<evidence type="ECO:0000313" key="2">
    <source>
        <dbReference type="Proteomes" id="UP001497482"/>
    </source>
</evidence>
<protein>
    <submittedName>
        <fullName evidence="1">Uncharacterized protein</fullName>
    </submittedName>
</protein>